<evidence type="ECO:0000256" key="1">
    <source>
        <dbReference type="SAM" id="MobiDB-lite"/>
    </source>
</evidence>
<evidence type="ECO:0000313" key="4">
    <source>
        <dbReference type="WBParaSite" id="MBELARI_LOCUS11801"/>
    </source>
</evidence>
<dbReference type="GO" id="GO:0010008">
    <property type="term" value="C:endosome membrane"/>
    <property type="evidence" value="ECO:0007669"/>
    <property type="project" value="TreeGrafter"/>
</dbReference>
<name>A0AAF3ECX0_9BILA</name>
<keyword evidence="2" id="KW-0732">Signal</keyword>
<feature type="region of interest" description="Disordered" evidence="1">
    <location>
        <begin position="184"/>
        <end position="203"/>
    </location>
</feature>
<dbReference type="PANTHER" id="PTHR36983">
    <property type="entry name" value="DNAJ HOMOLOG SUBFAMILY C MEMBER 13"/>
    <property type="match status" value="1"/>
</dbReference>
<dbReference type="Proteomes" id="UP000887575">
    <property type="component" value="Unassembled WGS sequence"/>
</dbReference>
<feature type="compositionally biased region" description="Pro residues" evidence="1">
    <location>
        <begin position="185"/>
        <end position="196"/>
    </location>
</feature>
<dbReference type="GO" id="GO:0006898">
    <property type="term" value="P:receptor-mediated endocytosis"/>
    <property type="evidence" value="ECO:0007669"/>
    <property type="project" value="TreeGrafter"/>
</dbReference>
<dbReference type="WBParaSite" id="MBELARI_LOCUS11801">
    <property type="protein sequence ID" value="MBELARI_LOCUS11801"/>
    <property type="gene ID" value="MBELARI_LOCUS11801"/>
</dbReference>
<dbReference type="InterPro" id="IPR011989">
    <property type="entry name" value="ARM-like"/>
</dbReference>
<dbReference type="SUPFAM" id="SSF48371">
    <property type="entry name" value="ARM repeat"/>
    <property type="match status" value="1"/>
</dbReference>
<dbReference type="AlphaFoldDB" id="A0AAF3ECX0"/>
<dbReference type="PANTHER" id="PTHR36983:SF2">
    <property type="entry name" value="DNAJ HOMOLOG SUBFAMILY C MEMBER 13"/>
    <property type="match status" value="1"/>
</dbReference>
<organism evidence="3 4">
    <name type="scientific">Mesorhabditis belari</name>
    <dbReference type="NCBI Taxonomy" id="2138241"/>
    <lineage>
        <taxon>Eukaryota</taxon>
        <taxon>Metazoa</taxon>
        <taxon>Ecdysozoa</taxon>
        <taxon>Nematoda</taxon>
        <taxon>Chromadorea</taxon>
        <taxon>Rhabditida</taxon>
        <taxon>Rhabditina</taxon>
        <taxon>Rhabditomorpha</taxon>
        <taxon>Rhabditoidea</taxon>
        <taxon>Rhabditidae</taxon>
        <taxon>Mesorhabditinae</taxon>
        <taxon>Mesorhabditis</taxon>
    </lineage>
</organism>
<sequence length="203" mass="22462">MLIFFFQVITYLNQFSMGMRSPNAEASRCAILILQQLAENQYCADNLCRLECIDGIKLCMRNQPELIWECAHALRLLLQRQTGELAGQLLSTGMVNFMLELLASPMPNVSRAQAARAEIVDGLKAACLDARYGAEITKILEANPIWSQYKDQRHDLFLPASRTQAITAGSGNSAIAGYLTEGMFSPPPMSTQPPPLNHEDTTP</sequence>
<protein>
    <submittedName>
        <fullName evidence="4">Uncharacterized protein</fullName>
    </submittedName>
</protein>
<feature type="chain" id="PRO_5042212224" evidence="2">
    <location>
        <begin position="19"/>
        <end position="203"/>
    </location>
</feature>
<dbReference type="InterPro" id="IPR044978">
    <property type="entry name" value="GRV2/DNAJC13"/>
</dbReference>
<reference evidence="4" key="1">
    <citation type="submission" date="2024-02" db="UniProtKB">
        <authorList>
            <consortium name="WormBaseParasite"/>
        </authorList>
    </citation>
    <scope>IDENTIFICATION</scope>
</reference>
<dbReference type="GO" id="GO:2000641">
    <property type="term" value="P:regulation of early endosome to late endosome transport"/>
    <property type="evidence" value="ECO:0007669"/>
    <property type="project" value="InterPro"/>
</dbReference>
<evidence type="ECO:0000256" key="2">
    <source>
        <dbReference type="SAM" id="SignalP"/>
    </source>
</evidence>
<dbReference type="Gene3D" id="1.25.10.10">
    <property type="entry name" value="Leucine-rich Repeat Variant"/>
    <property type="match status" value="1"/>
</dbReference>
<feature type="signal peptide" evidence="2">
    <location>
        <begin position="1"/>
        <end position="18"/>
    </location>
</feature>
<evidence type="ECO:0000313" key="3">
    <source>
        <dbReference type="Proteomes" id="UP000887575"/>
    </source>
</evidence>
<keyword evidence="3" id="KW-1185">Reference proteome</keyword>
<dbReference type="InterPro" id="IPR016024">
    <property type="entry name" value="ARM-type_fold"/>
</dbReference>
<accession>A0AAF3ECX0</accession>
<proteinExistence type="predicted"/>
<dbReference type="GO" id="GO:0007032">
    <property type="term" value="P:endosome organization"/>
    <property type="evidence" value="ECO:0007669"/>
    <property type="project" value="InterPro"/>
</dbReference>